<dbReference type="EMBL" id="LNQB01000083">
    <property type="protein sequence ID" value="OAP42115.1"/>
    <property type="molecule type" value="Genomic_DNA"/>
</dbReference>
<organism evidence="2 3">
    <name type="scientific">Sinorhizobium saheli</name>
    <dbReference type="NCBI Taxonomy" id="36856"/>
    <lineage>
        <taxon>Bacteria</taxon>
        <taxon>Pseudomonadati</taxon>
        <taxon>Pseudomonadota</taxon>
        <taxon>Alphaproteobacteria</taxon>
        <taxon>Hyphomicrobiales</taxon>
        <taxon>Rhizobiaceae</taxon>
        <taxon>Sinorhizobium/Ensifer group</taxon>
        <taxon>Sinorhizobium</taxon>
    </lineage>
</organism>
<evidence type="ECO:0000313" key="2">
    <source>
        <dbReference type="EMBL" id="OAP42115.1"/>
    </source>
</evidence>
<comment type="caution">
    <text evidence="2">The sequence shown here is derived from an EMBL/GenBank/DDBJ whole genome shotgun (WGS) entry which is preliminary data.</text>
</comment>
<dbReference type="STRING" id="36856.ATB98_06835"/>
<name>A0A178Y5V4_SINSA</name>
<dbReference type="RefSeq" id="WP_066876991.1">
    <property type="nucleotide sequence ID" value="NZ_LNQB01000083.1"/>
</dbReference>
<feature type="domain" description="Phage tail collar" evidence="1">
    <location>
        <begin position="7"/>
        <end position="63"/>
    </location>
</feature>
<gene>
    <name evidence="2" type="ORF">ATB98_06835</name>
</gene>
<dbReference type="Pfam" id="PF07484">
    <property type="entry name" value="Collar"/>
    <property type="match status" value="1"/>
</dbReference>
<protein>
    <submittedName>
        <fullName evidence="2">Microcystin-dependent protein</fullName>
    </submittedName>
</protein>
<evidence type="ECO:0000313" key="3">
    <source>
        <dbReference type="Proteomes" id="UP000078507"/>
    </source>
</evidence>
<keyword evidence="3" id="KW-1185">Reference proteome</keyword>
<dbReference type="InterPro" id="IPR037053">
    <property type="entry name" value="Phage_tail_collar_dom_sf"/>
</dbReference>
<reference evidence="2 3" key="1">
    <citation type="submission" date="2015-11" db="EMBL/GenBank/DDBJ databases">
        <title>Ensifer anhuiense sp. nov., an effective nitrogen fixation bacterium with Glycine soja.</title>
        <authorList>
            <person name="Yan H."/>
            <person name="Chen W."/>
        </authorList>
    </citation>
    <scope>NUCLEOTIDE SEQUENCE [LARGE SCALE GENOMIC DNA]</scope>
    <source>
        <strain evidence="2 3">LMG 7837</strain>
    </source>
</reference>
<proteinExistence type="predicted"/>
<evidence type="ECO:0000259" key="1">
    <source>
        <dbReference type="Pfam" id="PF07484"/>
    </source>
</evidence>
<dbReference type="OrthoDB" id="9810174at2"/>
<dbReference type="InterPro" id="IPR011083">
    <property type="entry name" value="Phage_tail_collar_dom"/>
</dbReference>
<sequence>MAEVFLGQIMMAGFVFAPRGFALANGGVLPINQNSALYSLFGTAYGGDGTTNFALPDLQGRTPVGFGTSVDPGWNPTPFILGETGGFESVTLTLDQLPIHAHQANGTSAAGTGRNPTDDLFATNSADIYGPASGPQVALSGDTVAPTGGGQPHGNMQPYGVINFCVAIAGIFPSQG</sequence>
<dbReference type="Gene3D" id="3.90.1340.10">
    <property type="entry name" value="Phage tail collar domain"/>
    <property type="match status" value="1"/>
</dbReference>
<dbReference type="SUPFAM" id="SSF88874">
    <property type="entry name" value="Receptor-binding domain of short tail fibre protein gp12"/>
    <property type="match status" value="1"/>
</dbReference>
<accession>A0A178Y5V4</accession>
<dbReference type="AlphaFoldDB" id="A0A178Y5V4"/>
<dbReference type="Proteomes" id="UP000078507">
    <property type="component" value="Unassembled WGS sequence"/>
</dbReference>